<evidence type="ECO:0000256" key="1">
    <source>
        <dbReference type="ARBA" id="ARBA00022679"/>
    </source>
</evidence>
<reference evidence="11" key="1">
    <citation type="submission" date="2016-07" db="EMBL/GenBank/DDBJ databases">
        <authorList>
            <person name="Florea S."/>
            <person name="Webb J.S."/>
            <person name="Jaromczyk J."/>
            <person name="Schardl C.L."/>
        </authorList>
    </citation>
    <scope>NUCLEOTIDE SEQUENCE [LARGE SCALE GENOMIC DNA]</scope>
    <source>
        <strain evidence="11">Z6</strain>
    </source>
</reference>
<dbReference type="OrthoDB" id="3175596at2"/>
<dbReference type="SUPFAM" id="SSF55804">
    <property type="entry name" value="Phoshotransferase/anion transport protein"/>
    <property type="match status" value="1"/>
</dbReference>
<dbReference type="SUPFAM" id="SSF52794">
    <property type="entry name" value="PTS system IIB component-like"/>
    <property type="match status" value="1"/>
</dbReference>
<evidence type="ECO:0000256" key="4">
    <source>
        <dbReference type="ARBA" id="ARBA00023159"/>
    </source>
</evidence>
<dbReference type="InterPro" id="IPR036388">
    <property type="entry name" value="WH-like_DNA-bd_sf"/>
</dbReference>
<protein>
    <submittedName>
        <fullName evidence="10">Transcriptional antiterminator BglG</fullName>
    </submittedName>
</protein>
<name>A0A1C0A5Y3_9FIRM</name>
<dbReference type="InterPro" id="IPR036634">
    <property type="entry name" value="PRD_sf"/>
</dbReference>
<feature type="domain" description="PRD" evidence="9">
    <location>
        <begin position="322"/>
        <end position="429"/>
    </location>
</feature>
<dbReference type="PANTHER" id="PTHR30185:SF18">
    <property type="entry name" value="TRANSCRIPTIONAL REGULATOR MTLR"/>
    <property type="match status" value="1"/>
</dbReference>
<evidence type="ECO:0000259" key="9">
    <source>
        <dbReference type="PROSITE" id="PS51372"/>
    </source>
</evidence>
<proteinExistence type="predicted"/>
<evidence type="ECO:0000256" key="5">
    <source>
        <dbReference type="ARBA" id="ARBA00023163"/>
    </source>
</evidence>
<dbReference type="GO" id="GO:0006355">
    <property type="term" value="P:regulation of DNA-templated transcription"/>
    <property type="evidence" value="ECO:0007669"/>
    <property type="project" value="InterPro"/>
</dbReference>
<dbReference type="InterPro" id="IPR002178">
    <property type="entry name" value="PTS_EIIA_type-2_dom"/>
</dbReference>
<keyword evidence="11" id="KW-1185">Reference proteome</keyword>
<dbReference type="Pfam" id="PF02302">
    <property type="entry name" value="PTS_IIB"/>
    <property type="match status" value="1"/>
</dbReference>
<dbReference type="InterPro" id="IPR036095">
    <property type="entry name" value="PTS_EIIB-like_sf"/>
</dbReference>
<dbReference type="PROSITE" id="PS51099">
    <property type="entry name" value="PTS_EIIB_TYPE_2"/>
    <property type="match status" value="1"/>
</dbReference>
<dbReference type="Gene3D" id="1.10.1790.10">
    <property type="entry name" value="PRD domain"/>
    <property type="match status" value="2"/>
</dbReference>
<dbReference type="PROSITE" id="PS51372">
    <property type="entry name" value="PRD_2"/>
    <property type="match status" value="2"/>
</dbReference>
<feature type="domain" description="PTS EIIB type-2" evidence="8">
    <location>
        <begin position="430"/>
        <end position="519"/>
    </location>
</feature>
<evidence type="ECO:0000313" key="11">
    <source>
        <dbReference type="Proteomes" id="UP000093514"/>
    </source>
</evidence>
<dbReference type="Pfam" id="PF05043">
    <property type="entry name" value="Mga"/>
    <property type="match status" value="1"/>
</dbReference>
<dbReference type="CDD" id="cd00211">
    <property type="entry name" value="PTS_IIA_fru"/>
    <property type="match status" value="1"/>
</dbReference>
<dbReference type="GO" id="GO:0009401">
    <property type="term" value="P:phosphoenolpyruvate-dependent sugar phosphotransferase system"/>
    <property type="evidence" value="ECO:0007669"/>
    <property type="project" value="InterPro"/>
</dbReference>
<keyword evidence="3" id="KW-0805">Transcription regulation</keyword>
<dbReference type="InterPro" id="IPR013011">
    <property type="entry name" value="PTS_EIIB_2"/>
</dbReference>
<sequence length="670" mass="77105">MLALPNERSTKILSILLDQEEAITIKDLAKEFEVSARTIRSDLKKLEDVLNNDEIKLIKKPRVGIWLEVDPEYKNKLKNELFSSESYRDPFSSETRQKYILKCLLQSENKYTMKSLGEELYVSRTTIYNDLEDVEKWLNKYDLLLERKQNYGVEVKGEEKNWRRAVADLLAQFKDNQELKAMLEDVTDPIIIDSRIDNKTYQQLRELFNNINFRKIENVLGEIERDLKFIFTDEAFVGLVIHIAISLKRLSKGKDIKMEKEQLNSLKKTEEFEIAKVIAKNLEEELDVQIPEAELGYISLHILGSKVQQNIISKDINDVLENTDQKVIEIAKDIIYMAGDVLGANLSEDEQLLLGLVLHLRPAINRLKYGMSLRNPILDEIKNNYPSIFGAAWATSIVFEKHLGIKVNEEEIGYIALHLGAALERVSNKIKVIIVCSSGVGTSQLLATRLRKRLSGIEILDLMSVHELKNRELEDVDIVISTIPISDISKPVVQVSVLLTENDINLIKSKINYLIQDKENEKLKLEQVSNEIKELFDDELIYINLDLDSKEEIIKRLSTELLNKELVEEEFIDSALEREKITSTAVGNEVAIPHGRDSYVLKSKIAVATLDNPIKWGNEKVSIILLLALEKEKSKNFFRYFHRILDDKQVLEAIKRATTKEDIKNLLFKR</sequence>
<keyword evidence="4" id="KW-0010">Activator</keyword>
<dbReference type="Gene3D" id="1.10.10.10">
    <property type="entry name" value="Winged helix-like DNA-binding domain superfamily/Winged helix DNA-binding domain"/>
    <property type="match status" value="2"/>
</dbReference>
<keyword evidence="5" id="KW-0804">Transcription</keyword>
<dbReference type="Pfam" id="PF00359">
    <property type="entry name" value="PTS_EIIA_2"/>
    <property type="match status" value="1"/>
</dbReference>
<dbReference type="Gene3D" id="3.40.50.2300">
    <property type="match status" value="1"/>
</dbReference>
<evidence type="ECO:0000259" key="7">
    <source>
        <dbReference type="PROSITE" id="PS51094"/>
    </source>
</evidence>
<evidence type="ECO:0000256" key="2">
    <source>
        <dbReference type="ARBA" id="ARBA00022737"/>
    </source>
</evidence>
<dbReference type="PROSITE" id="PS00372">
    <property type="entry name" value="PTS_EIIA_TYPE_2_HIS"/>
    <property type="match status" value="1"/>
</dbReference>
<dbReference type="InterPro" id="IPR013196">
    <property type="entry name" value="HTH_11"/>
</dbReference>
<dbReference type="PANTHER" id="PTHR30185">
    <property type="entry name" value="CRYPTIC BETA-GLUCOSIDE BGL OPERON ANTITERMINATOR"/>
    <property type="match status" value="1"/>
</dbReference>
<reference evidence="10 11" key="2">
    <citation type="submission" date="2016-08" db="EMBL/GenBank/DDBJ databases">
        <title>Orenia metallireducens sp. nov. strain Z6, a Novel Metal-reducing Firmicute from the Deep Subsurface.</title>
        <authorList>
            <person name="Maxim B.I."/>
            <person name="Kenneth K."/>
            <person name="Flynn T.M."/>
            <person name="Oloughlin E.J."/>
            <person name="Locke R.A."/>
            <person name="Weber J.R."/>
            <person name="Egan S.M."/>
            <person name="Mackie R.I."/>
            <person name="Cann I.K."/>
        </authorList>
    </citation>
    <scope>NUCLEOTIDE SEQUENCE [LARGE SCALE GENOMIC DNA]</scope>
    <source>
        <strain evidence="10 11">Z6</strain>
    </source>
</reference>
<dbReference type="PROSITE" id="PS51094">
    <property type="entry name" value="PTS_EIIA_TYPE_2"/>
    <property type="match status" value="1"/>
</dbReference>
<feature type="domain" description="PRD" evidence="9">
    <location>
        <begin position="207"/>
        <end position="312"/>
    </location>
</feature>
<dbReference type="InterPro" id="IPR036390">
    <property type="entry name" value="WH_DNA-bd_sf"/>
</dbReference>
<accession>A0A1C0A5Y3</accession>
<dbReference type="Proteomes" id="UP000093514">
    <property type="component" value="Unassembled WGS sequence"/>
</dbReference>
<comment type="caution">
    <text evidence="10">The sequence shown here is derived from an EMBL/GenBank/DDBJ whole genome shotgun (WGS) entry which is preliminary data.</text>
</comment>
<organism evidence="10 11">
    <name type="scientific">Orenia metallireducens</name>
    <dbReference type="NCBI Taxonomy" id="1413210"/>
    <lineage>
        <taxon>Bacteria</taxon>
        <taxon>Bacillati</taxon>
        <taxon>Bacillota</taxon>
        <taxon>Clostridia</taxon>
        <taxon>Halanaerobiales</taxon>
        <taxon>Halobacteroidaceae</taxon>
        <taxon>Orenia</taxon>
    </lineage>
</organism>
<dbReference type="EMBL" id="LWDV01000010">
    <property type="protein sequence ID" value="OCL25523.1"/>
    <property type="molecule type" value="Genomic_DNA"/>
</dbReference>
<dbReference type="GO" id="GO:0008982">
    <property type="term" value="F:protein-N(PI)-phosphohistidine-sugar phosphotransferase activity"/>
    <property type="evidence" value="ECO:0007669"/>
    <property type="project" value="InterPro"/>
</dbReference>
<dbReference type="SUPFAM" id="SSF46785">
    <property type="entry name" value="Winged helix' DNA-binding domain"/>
    <property type="match status" value="2"/>
</dbReference>
<evidence type="ECO:0000256" key="3">
    <source>
        <dbReference type="ARBA" id="ARBA00023015"/>
    </source>
</evidence>
<dbReference type="Pfam" id="PF08279">
    <property type="entry name" value="HTH_11"/>
    <property type="match status" value="1"/>
</dbReference>
<keyword evidence="6" id="KW-0175">Coiled coil</keyword>
<dbReference type="InterPro" id="IPR016152">
    <property type="entry name" value="PTrfase/Anion_transptr"/>
</dbReference>
<dbReference type="InterPro" id="IPR011608">
    <property type="entry name" value="PRD"/>
</dbReference>
<dbReference type="InterPro" id="IPR007737">
    <property type="entry name" value="Mga_HTH"/>
</dbReference>
<keyword evidence="1" id="KW-0808">Transferase</keyword>
<evidence type="ECO:0000259" key="8">
    <source>
        <dbReference type="PROSITE" id="PS51099"/>
    </source>
</evidence>
<feature type="domain" description="PTS EIIA type-2" evidence="7">
    <location>
        <begin position="534"/>
        <end position="670"/>
    </location>
</feature>
<dbReference type="SUPFAM" id="SSF63520">
    <property type="entry name" value="PTS-regulatory domain, PRD"/>
    <property type="match status" value="2"/>
</dbReference>
<dbReference type="AlphaFoldDB" id="A0A1C0A5Y3"/>
<dbReference type="RefSeq" id="WP_068719435.1">
    <property type="nucleotide sequence ID" value="NZ_LWDV01000010.1"/>
</dbReference>
<dbReference type="Pfam" id="PF00874">
    <property type="entry name" value="PRD"/>
    <property type="match status" value="2"/>
</dbReference>
<dbReference type="Gene3D" id="3.40.930.10">
    <property type="entry name" value="Mannitol-specific EII, Chain A"/>
    <property type="match status" value="1"/>
</dbReference>
<feature type="coiled-coil region" evidence="6">
    <location>
        <begin position="511"/>
        <end position="538"/>
    </location>
</feature>
<dbReference type="InterPro" id="IPR050661">
    <property type="entry name" value="BglG_antiterminators"/>
</dbReference>
<evidence type="ECO:0000256" key="6">
    <source>
        <dbReference type="SAM" id="Coils"/>
    </source>
</evidence>
<dbReference type="InterPro" id="IPR003501">
    <property type="entry name" value="PTS_EIIB_2/3"/>
</dbReference>
<keyword evidence="2" id="KW-0677">Repeat</keyword>
<dbReference type="CDD" id="cd05568">
    <property type="entry name" value="PTS_IIB_bgl_like"/>
    <property type="match status" value="1"/>
</dbReference>
<gene>
    <name evidence="10" type="ORF">U472_14380</name>
</gene>
<evidence type="ECO:0000313" key="10">
    <source>
        <dbReference type="EMBL" id="OCL25523.1"/>
    </source>
</evidence>